<dbReference type="SUPFAM" id="SSF52821">
    <property type="entry name" value="Rhodanese/Cell cycle control phosphatase"/>
    <property type="match status" value="1"/>
</dbReference>
<dbReference type="Pfam" id="PF00581">
    <property type="entry name" value="Rhodanese"/>
    <property type="match status" value="1"/>
</dbReference>
<dbReference type="AlphaFoldDB" id="A0A1R1YMZ2"/>
<dbReference type="Pfam" id="PF12368">
    <property type="entry name" value="Rhodanese_C"/>
    <property type="match status" value="1"/>
</dbReference>
<evidence type="ECO:0000313" key="3">
    <source>
        <dbReference type="Proteomes" id="UP000187429"/>
    </source>
</evidence>
<dbReference type="InterPro" id="IPR022111">
    <property type="entry name" value="Rhodanese_C"/>
</dbReference>
<protein>
    <submittedName>
        <fullName evidence="2">UPF0176 protein</fullName>
    </submittedName>
</protein>
<accession>A0A1R1YMZ2</accession>
<dbReference type="SMART" id="SM00450">
    <property type="entry name" value="RHOD"/>
    <property type="match status" value="1"/>
</dbReference>
<dbReference type="EMBL" id="LSSM01000648">
    <property type="protein sequence ID" value="OMJ28287.1"/>
    <property type="molecule type" value="Genomic_DNA"/>
</dbReference>
<dbReference type="OrthoDB" id="25002at2759"/>
<dbReference type="PROSITE" id="PS50206">
    <property type="entry name" value="RHODANESE_3"/>
    <property type="match status" value="1"/>
</dbReference>
<keyword evidence="3" id="KW-1185">Reference proteome</keyword>
<gene>
    <name evidence="2" type="ORF">AYI69_g2243</name>
</gene>
<evidence type="ECO:0000259" key="1">
    <source>
        <dbReference type="PROSITE" id="PS50206"/>
    </source>
</evidence>
<reference evidence="3" key="1">
    <citation type="submission" date="2017-01" db="EMBL/GenBank/DDBJ databases">
        <authorList>
            <person name="Wang Y."/>
            <person name="White M."/>
            <person name="Kvist S."/>
            <person name="Moncalvo J.-M."/>
        </authorList>
    </citation>
    <scope>NUCLEOTIDE SEQUENCE [LARGE SCALE GENOMIC DNA]</scope>
    <source>
        <strain evidence="3">ID-206-W2</strain>
    </source>
</reference>
<comment type="caution">
    <text evidence="2">The sequence shown here is derived from an EMBL/GenBank/DDBJ whole genome shotgun (WGS) entry which is preliminary data.</text>
</comment>
<sequence>MRLLAVTIRKNLLSKQLQALPKSVAHFRLPPKACSVFATKLLRSYSTEIENNSISTECRKKLIHLNSHGFTVPSFDRIENLYIDELPSTEDSLDGYVTASFYSFFSIDPESLSQLRYDLLSMNTYLQDTKLSGMDPSDPGFLPLLRSKIEKNPHPYVSFSKPIDKIQPITGRIYIDKIGINAQISFKKDLVKATRLMLESIPNLTARVPTFNFALSHNRAFKKLHVRIRPLVSVGQNLDLDVLNNEPEYLTPSEWHNELSELLNKDILEHNTFASGCDSNSISTTSCSHIDSNDSSPVLIDMRNFYENKVGTFKGAICPDVDTFREEMSYIKEKYSKNKKKSIYMYCTGGIRCSVAGAILKNEGFENVKTLRGGVIAYGQWIKSSSIATSTSTTETRAIESSNSNKPNKRDSLFIGKNFTFDKRLGERVTSDILSNCHQCNSPSDTYTNCANKTCNILFIQCPACMAKYHNTCGSSHCIEQIKKPAEQIKSEKAPTIHPYRHRIRPELVFGN</sequence>
<dbReference type="Pfam" id="PF17773">
    <property type="entry name" value="UPF0176_N"/>
    <property type="match status" value="1"/>
</dbReference>
<dbReference type="PANTHER" id="PTHR43846">
    <property type="entry name" value="UPF0176 PROTEIN YCEA"/>
    <property type="match status" value="1"/>
</dbReference>
<dbReference type="InterPro" id="IPR036873">
    <property type="entry name" value="Rhodanese-like_dom_sf"/>
</dbReference>
<evidence type="ECO:0000313" key="2">
    <source>
        <dbReference type="EMBL" id="OMJ28287.1"/>
    </source>
</evidence>
<dbReference type="InterPro" id="IPR040503">
    <property type="entry name" value="TRHO_N"/>
</dbReference>
<name>A0A1R1YMZ2_9FUNG</name>
<feature type="domain" description="Rhodanese" evidence="1">
    <location>
        <begin position="293"/>
        <end position="384"/>
    </location>
</feature>
<dbReference type="Gene3D" id="3.30.70.100">
    <property type="match status" value="1"/>
</dbReference>
<proteinExistence type="predicted"/>
<dbReference type="Gene3D" id="3.40.250.10">
    <property type="entry name" value="Rhodanese-like domain"/>
    <property type="match status" value="1"/>
</dbReference>
<dbReference type="InterPro" id="IPR001763">
    <property type="entry name" value="Rhodanese-like_dom"/>
</dbReference>
<organism evidence="2 3">
    <name type="scientific">Smittium culicis</name>
    <dbReference type="NCBI Taxonomy" id="133412"/>
    <lineage>
        <taxon>Eukaryota</taxon>
        <taxon>Fungi</taxon>
        <taxon>Fungi incertae sedis</taxon>
        <taxon>Zoopagomycota</taxon>
        <taxon>Kickxellomycotina</taxon>
        <taxon>Harpellomycetes</taxon>
        <taxon>Harpellales</taxon>
        <taxon>Legeriomycetaceae</taxon>
        <taxon>Smittium</taxon>
    </lineage>
</organism>
<dbReference type="Proteomes" id="UP000187429">
    <property type="component" value="Unassembled WGS sequence"/>
</dbReference>
<dbReference type="PANTHER" id="PTHR43846:SF1">
    <property type="entry name" value="TRNA URIDINE(34) HYDROXYLASE"/>
    <property type="match status" value="1"/>
</dbReference>